<accession>A0AAD4D397</accession>
<dbReference type="AlphaFoldDB" id="A0AAD4D397"/>
<keyword evidence="3" id="KW-1185">Reference proteome</keyword>
<feature type="compositionally biased region" description="Low complexity" evidence="1">
    <location>
        <begin position="12"/>
        <end position="21"/>
    </location>
</feature>
<dbReference type="EMBL" id="JAAAIL010002667">
    <property type="protein sequence ID" value="KAG0255412.1"/>
    <property type="molecule type" value="Genomic_DNA"/>
</dbReference>
<feature type="non-terminal residue" evidence="2">
    <location>
        <position position="197"/>
    </location>
</feature>
<dbReference type="Proteomes" id="UP001194580">
    <property type="component" value="Unassembled WGS sequence"/>
</dbReference>
<feature type="compositionally biased region" description="Basic and acidic residues" evidence="1">
    <location>
        <begin position="1"/>
        <end position="11"/>
    </location>
</feature>
<comment type="caution">
    <text evidence="2">The sequence shown here is derived from an EMBL/GenBank/DDBJ whole genome shotgun (WGS) entry which is preliminary data.</text>
</comment>
<gene>
    <name evidence="2" type="ORF">BGZ95_005764</name>
</gene>
<protein>
    <submittedName>
        <fullName evidence="2">Uncharacterized protein</fullName>
    </submittedName>
</protein>
<feature type="region of interest" description="Disordered" evidence="1">
    <location>
        <begin position="1"/>
        <end position="25"/>
    </location>
</feature>
<reference evidence="2" key="1">
    <citation type="journal article" date="2020" name="Fungal Divers.">
        <title>Resolving the Mortierellaceae phylogeny through synthesis of multi-gene phylogenetics and phylogenomics.</title>
        <authorList>
            <person name="Vandepol N."/>
            <person name="Liber J."/>
            <person name="Desiro A."/>
            <person name="Na H."/>
            <person name="Kennedy M."/>
            <person name="Barry K."/>
            <person name="Grigoriev I.V."/>
            <person name="Miller A.N."/>
            <person name="O'Donnell K."/>
            <person name="Stajich J.E."/>
            <person name="Bonito G."/>
        </authorList>
    </citation>
    <scope>NUCLEOTIDE SEQUENCE</scope>
    <source>
        <strain evidence="2">NRRL 28262</strain>
    </source>
</reference>
<organism evidence="2 3">
    <name type="scientific">Linnemannia exigua</name>
    <dbReference type="NCBI Taxonomy" id="604196"/>
    <lineage>
        <taxon>Eukaryota</taxon>
        <taxon>Fungi</taxon>
        <taxon>Fungi incertae sedis</taxon>
        <taxon>Mucoromycota</taxon>
        <taxon>Mortierellomycotina</taxon>
        <taxon>Mortierellomycetes</taxon>
        <taxon>Mortierellales</taxon>
        <taxon>Mortierellaceae</taxon>
        <taxon>Linnemannia</taxon>
    </lineage>
</organism>
<evidence type="ECO:0000313" key="3">
    <source>
        <dbReference type="Proteomes" id="UP001194580"/>
    </source>
</evidence>
<name>A0AAD4D397_9FUNG</name>
<proteinExistence type="predicted"/>
<evidence type="ECO:0000313" key="2">
    <source>
        <dbReference type="EMBL" id="KAG0255412.1"/>
    </source>
</evidence>
<sequence>MTTSRREEPSRSSRPTTTQSTAQLNSASAKGLAMLQLKQATRKLLRNPVQPKDRTVFNALAAIQLGPAGIFLPGDYDERDASMTTTTTAAAAAFDNTTSNNSANTQKLLLKQSQTTFFTQNVAAPTLSLALPLPGARFESTLQLAYCSDLLRRDLATITSTATVATPLDPAQQALVQPFIQNEEHNHVFGLVQKVVE</sequence>
<evidence type="ECO:0000256" key="1">
    <source>
        <dbReference type="SAM" id="MobiDB-lite"/>
    </source>
</evidence>